<keyword evidence="2" id="KW-1185">Reference proteome</keyword>
<dbReference type="AlphaFoldDB" id="A0AAN7DCL2"/>
<dbReference type="SUPFAM" id="SSF53335">
    <property type="entry name" value="S-adenosyl-L-methionine-dependent methyltransferases"/>
    <property type="match status" value="1"/>
</dbReference>
<sequence>MLITSSHTIDLSPSIRKKGFRQRQVSNSNTHFKQALYRNSRIHRITLGSQLRESKIRLNAWNSVDLKLVTELGLPAQIPNSDEFPVSCQLLQLRHSQYYALSLTNSIECRLAAEEETDSWCQHTSASLPMVNDADDFFSFQTGNNNLVRLQFKINGKDTCDQEVFIQFEPHQSERDRLYSKDKSPLSLCLGPFQLCCQEPDDLHVQPLVMWDDNPKNAVNMYRALPLPREGHYILFQELWDNGTPGKLWDSALVMNHVFNTLAEVDKQFLCGRRIMDLSAGIGAIGLTIAQTSRINNIQNPPHIVLTDLEEALPLMKSNQQLNNIPITEHVSIQRLAWGSSYDINHVLQGDHRPFDYILISDVLYNTKDFPALISTFRQLVEKNRHTVIIMGYKPRGLQQSEEDLFFDECRSHLRLESLDLESFAREFLDNSPSTAKKLAFLKKSKLLQLTGVCLYKITHKKSKYRMIHHLSNSKGSNTQLYKP</sequence>
<dbReference type="RefSeq" id="XP_064681647.1">
    <property type="nucleotide sequence ID" value="XM_064821961.1"/>
</dbReference>
<name>A0AAN7DCL2_9FUNG</name>
<gene>
    <name evidence="1" type="ORF">ATC70_002589</name>
</gene>
<organism evidence="1 2">
    <name type="scientific">Mucor velutinosus</name>
    <dbReference type="NCBI Taxonomy" id="708070"/>
    <lineage>
        <taxon>Eukaryota</taxon>
        <taxon>Fungi</taxon>
        <taxon>Fungi incertae sedis</taxon>
        <taxon>Mucoromycota</taxon>
        <taxon>Mucoromycotina</taxon>
        <taxon>Mucoromycetes</taxon>
        <taxon>Mucorales</taxon>
        <taxon>Mucorineae</taxon>
        <taxon>Mucoraceae</taxon>
        <taxon>Mucor</taxon>
    </lineage>
</organism>
<dbReference type="Pfam" id="PF10294">
    <property type="entry name" value="Methyltransf_16"/>
    <property type="match status" value="1"/>
</dbReference>
<dbReference type="EMBL" id="JASEJX010000015">
    <property type="protein sequence ID" value="KAK4514981.1"/>
    <property type="molecule type" value="Genomic_DNA"/>
</dbReference>
<proteinExistence type="predicted"/>
<evidence type="ECO:0000313" key="1">
    <source>
        <dbReference type="EMBL" id="KAK4514981.1"/>
    </source>
</evidence>
<accession>A0AAN7DCL2</accession>
<dbReference type="InterPro" id="IPR019410">
    <property type="entry name" value="Methyltransf_16"/>
</dbReference>
<dbReference type="PANTHER" id="PTHR14614">
    <property type="entry name" value="HEPATOCELLULAR CARCINOMA-ASSOCIATED ANTIGEN"/>
    <property type="match status" value="1"/>
</dbReference>
<dbReference type="Proteomes" id="UP001304243">
    <property type="component" value="Unassembled WGS sequence"/>
</dbReference>
<protein>
    <submittedName>
        <fullName evidence="1">Uncharacterized protein</fullName>
    </submittedName>
</protein>
<dbReference type="GeneID" id="89946291"/>
<dbReference type="InterPro" id="IPR029063">
    <property type="entry name" value="SAM-dependent_MTases_sf"/>
</dbReference>
<dbReference type="Gene3D" id="3.40.50.150">
    <property type="entry name" value="Vaccinia Virus protein VP39"/>
    <property type="match status" value="1"/>
</dbReference>
<reference evidence="1 2" key="1">
    <citation type="submission" date="2022-11" db="EMBL/GenBank/DDBJ databases">
        <title>Mucor velutinosus strain NIH1002 WGS.</title>
        <authorList>
            <person name="Subramanian P."/>
            <person name="Mullikin J.C."/>
            <person name="Segre J.A."/>
            <person name="Zelazny A.M."/>
        </authorList>
    </citation>
    <scope>NUCLEOTIDE SEQUENCE [LARGE SCALE GENOMIC DNA]</scope>
    <source>
        <strain evidence="1 2">NIH1002</strain>
    </source>
</reference>
<evidence type="ECO:0000313" key="2">
    <source>
        <dbReference type="Proteomes" id="UP001304243"/>
    </source>
</evidence>
<comment type="caution">
    <text evidence="1">The sequence shown here is derived from an EMBL/GenBank/DDBJ whole genome shotgun (WGS) entry which is preliminary data.</text>
</comment>